<protein>
    <submittedName>
        <fullName evidence="2">DUF58 domain-containing protein</fullName>
    </submittedName>
</protein>
<name>A0A3N6NEV9_NATCH</name>
<dbReference type="PANTHER" id="PTHR34351:SF2">
    <property type="entry name" value="DUF58 DOMAIN-CONTAINING PROTEIN"/>
    <property type="match status" value="1"/>
</dbReference>
<gene>
    <name evidence="2" type="ORF">EA472_19505</name>
</gene>
<feature type="compositionally biased region" description="Low complexity" evidence="1">
    <location>
        <begin position="333"/>
        <end position="345"/>
    </location>
</feature>
<sequence>MAAAIVLVGIGVASRNGVLLLGSIVPLSYVAYGALSPPVVPTGLSVRRSISPTPAPPGRPVTVALSLTNASDRTLSDVRLADGVPGELAVHEGSPRGAATLEPGESLSIEYVVVARRGDYEFDPPQVRIRGLGAGAVTTATPTTAGDDALRCRLDTNAPPLERTGTDRVGQLSTDRPGEGVTFHSTREYRPDDPADRIDWRQYAKRGTLATVDYERSVAATVVLVVDAREPNRVVAGPGQPTAVELSAYAATRTLSDLLRRGHEVAVAAIGLEGPGPAGLHWLAPGSGRVHRSRALELLRTATDEANRPTADPSTEPSPLASTRTSNWKRTTEAATDGADSAGGDRSVETTAPDAQIGRLLRLAPAGAQLVLYSPGLDEYLLEAVETWRSDELAVSLVSPDVVPENTVSGQYAQIERRTRLARCRSRGTRTVDWRRGTPLPLIVEYAVAAESRLPTDRLATGSSAPPGAGGDG</sequence>
<evidence type="ECO:0000313" key="2">
    <source>
        <dbReference type="EMBL" id="RQG97442.1"/>
    </source>
</evidence>
<keyword evidence="3" id="KW-1185">Reference proteome</keyword>
<dbReference type="OrthoDB" id="31512at2157"/>
<feature type="compositionally biased region" description="Polar residues" evidence="1">
    <location>
        <begin position="312"/>
        <end position="329"/>
    </location>
</feature>
<comment type="caution">
    <text evidence="2">The sequence shown here is derived from an EMBL/GenBank/DDBJ whole genome shotgun (WGS) entry which is preliminary data.</text>
</comment>
<feature type="region of interest" description="Disordered" evidence="1">
    <location>
        <begin position="156"/>
        <end position="179"/>
    </location>
</feature>
<dbReference type="EMBL" id="REFZ01000020">
    <property type="protein sequence ID" value="RQG97442.1"/>
    <property type="molecule type" value="Genomic_DNA"/>
</dbReference>
<proteinExistence type="predicted"/>
<accession>A0A3N6NEV9</accession>
<dbReference type="AlphaFoldDB" id="A0A3N6NEV9"/>
<dbReference type="Proteomes" id="UP000281431">
    <property type="component" value="Unassembled WGS sequence"/>
</dbReference>
<feature type="region of interest" description="Disordered" evidence="1">
    <location>
        <begin position="301"/>
        <end position="351"/>
    </location>
</feature>
<organism evidence="2 3">
    <name type="scientific">Natrarchaeobius chitinivorans</name>
    <dbReference type="NCBI Taxonomy" id="1679083"/>
    <lineage>
        <taxon>Archaea</taxon>
        <taxon>Methanobacteriati</taxon>
        <taxon>Methanobacteriota</taxon>
        <taxon>Stenosarchaea group</taxon>
        <taxon>Halobacteria</taxon>
        <taxon>Halobacteriales</taxon>
        <taxon>Natrialbaceae</taxon>
        <taxon>Natrarchaeobius</taxon>
    </lineage>
</organism>
<evidence type="ECO:0000256" key="1">
    <source>
        <dbReference type="SAM" id="MobiDB-lite"/>
    </source>
</evidence>
<evidence type="ECO:0000313" key="3">
    <source>
        <dbReference type="Proteomes" id="UP000281431"/>
    </source>
</evidence>
<reference evidence="2 3" key="1">
    <citation type="submission" date="2018-10" db="EMBL/GenBank/DDBJ databases">
        <title>Natrarchaeobius chitinivorans gen. nov., sp. nov., and Natrarchaeobius haloalkaliphilus sp. nov., alkaliphilic, chitin-utilizing haloarchaea from hypersaline alkaline lakes.</title>
        <authorList>
            <person name="Sorokin D.Y."/>
            <person name="Elcheninov A.G."/>
            <person name="Kostrikina N.A."/>
            <person name="Bale N.J."/>
            <person name="Sinninghe Damste J.S."/>
            <person name="Khijniak T.V."/>
            <person name="Kublanov I.V."/>
            <person name="Toshchakov S.V."/>
        </authorList>
    </citation>
    <scope>NUCLEOTIDE SEQUENCE [LARGE SCALE GENOMIC DNA]</scope>
    <source>
        <strain evidence="2 3">AArcht7</strain>
    </source>
</reference>
<dbReference type="PANTHER" id="PTHR34351">
    <property type="entry name" value="SLR1927 PROTEIN-RELATED"/>
    <property type="match status" value="1"/>
</dbReference>